<name>A0ABY8RCW0_9FLAO</name>
<reference evidence="1 2" key="1">
    <citation type="submission" date="2023-05" db="EMBL/GenBank/DDBJ databases">
        <title>Genomic insight into Chryseobacterium sp. wdc7 isolated forest soil (Gotjawal).</title>
        <authorList>
            <person name="Park S.-J."/>
        </authorList>
    </citation>
    <scope>NUCLEOTIDE SEQUENCE [LARGE SCALE GENOMIC DNA]</scope>
    <source>
        <strain evidence="2">wdc7</strain>
    </source>
</reference>
<dbReference type="Proteomes" id="UP001241656">
    <property type="component" value="Chromosome"/>
</dbReference>
<sequence>MQNITGIVCNQMVFTSLKDVSEDNPVRFTISNRRIKEVTN</sequence>
<dbReference type="EMBL" id="CP124855">
    <property type="protein sequence ID" value="WHF51825.1"/>
    <property type="molecule type" value="Genomic_DNA"/>
</dbReference>
<protein>
    <submittedName>
        <fullName evidence="1">Uncharacterized protein</fullName>
    </submittedName>
</protein>
<proteinExistence type="predicted"/>
<accession>A0ABY8RCW0</accession>
<evidence type="ECO:0000313" key="2">
    <source>
        <dbReference type="Proteomes" id="UP001241656"/>
    </source>
</evidence>
<dbReference type="RefSeq" id="WP_282905145.1">
    <property type="nucleotide sequence ID" value="NZ_CP124855.1"/>
</dbReference>
<keyword evidence="2" id="KW-1185">Reference proteome</keyword>
<evidence type="ECO:0000313" key="1">
    <source>
        <dbReference type="EMBL" id="WHF51825.1"/>
    </source>
</evidence>
<gene>
    <name evidence="1" type="ORF">QGN23_00765</name>
</gene>
<organism evidence="1 2">
    <name type="scientific">Chryseobacterium gotjawalense</name>
    <dbReference type="NCBI Taxonomy" id="3042315"/>
    <lineage>
        <taxon>Bacteria</taxon>
        <taxon>Pseudomonadati</taxon>
        <taxon>Bacteroidota</taxon>
        <taxon>Flavobacteriia</taxon>
        <taxon>Flavobacteriales</taxon>
        <taxon>Weeksellaceae</taxon>
        <taxon>Chryseobacterium group</taxon>
        <taxon>Chryseobacterium</taxon>
    </lineage>
</organism>